<dbReference type="InterPro" id="IPR006311">
    <property type="entry name" value="TAT_signal"/>
</dbReference>
<proteinExistence type="predicted"/>
<dbReference type="GO" id="GO:0019748">
    <property type="term" value="P:secondary metabolic process"/>
    <property type="evidence" value="ECO:0007669"/>
    <property type="project" value="TreeGrafter"/>
</dbReference>
<feature type="signal peptide" evidence="2">
    <location>
        <begin position="1"/>
        <end position="22"/>
    </location>
</feature>
<dbReference type="GO" id="GO:0005737">
    <property type="term" value="C:cytoplasm"/>
    <property type="evidence" value="ECO:0007669"/>
    <property type="project" value="TreeGrafter"/>
</dbReference>
<dbReference type="Gene3D" id="3.20.20.140">
    <property type="entry name" value="Metal-dependent hydrolases"/>
    <property type="match status" value="1"/>
</dbReference>
<evidence type="ECO:0000256" key="2">
    <source>
        <dbReference type="SAM" id="SignalP"/>
    </source>
</evidence>
<dbReference type="SUPFAM" id="SSF51556">
    <property type="entry name" value="Metallo-dependent hydrolases"/>
    <property type="match status" value="1"/>
</dbReference>
<dbReference type="GO" id="GO:0016787">
    <property type="term" value="F:hydrolase activity"/>
    <property type="evidence" value="ECO:0007669"/>
    <property type="project" value="UniProtKB-KW"/>
</dbReference>
<dbReference type="Proteomes" id="UP001054892">
    <property type="component" value="Unassembled WGS sequence"/>
</dbReference>
<dbReference type="InterPro" id="IPR032465">
    <property type="entry name" value="ACMSD"/>
</dbReference>
<keyword evidence="7" id="KW-1185">Reference proteome</keyword>
<keyword evidence="1" id="KW-0456">Lyase</keyword>
<evidence type="ECO:0000259" key="3">
    <source>
        <dbReference type="Pfam" id="PF04909"/>
    </source>
</evidence>
<sequence>MNRRTFVAGAGMLAGASLLATGAPPLSPPALAADARVDVDSPLPARAATGRIDVHHHFLPPAHAEALQRRGLARFAGQAIAPWTAEGALALMDAQGIQAAILSLSAPGVHFGDDTAAATLARRCNEQAAELAVRHPGRFGSFAVLPLPATELACKEAVHALDTLAADGVMLLASVDGQFLGDPRFDELMAELDRRHARVFVHPNQHISSTTLGLGTPGHLLEFACDTSRAAVNLILGGTLERYPRIDWILANGGGFLPYVAWRVSLANALPEFADSAPQGVLSYLRRFYFDTALAAASPSMAVLRELVEPTHILFGSDYPQAPAELVATQVQLLAGSGLWSPTLKSGIGRGHALSLFPRFAAAGEGVVAAPVNQSESSLQWLGRNLKKPIGALAQHLKD</sequence>
<dbReference type="EMBL" id="AP023189">
    <property type="protein sequence ID" value="BCG24653.1"/>
    <property type="molecule type" value="Genomic_DNA"/>
</dbReference>
<evidence type="ECO:0000313" key="7">
    <source>
        <dbReference type="Proteomes" id="UP001054892"/>
    </source>
</evidence>
<dbReference type="GO" id="GO:0016831">
    <property type="term" value="F:carboxy-lyase activity"/>
    <property type="evidence" value="ECO:0007669"/>
    <property type="project" value="InterPro"/>
</dbReference>
<organism evidence="4 6">
    <name type="scientific">Pseudomonas tohonis</name>
    <dbReference type="NCBI Taxonomy" id="2725477"/>
    <lineage>
        <taxon>Bacteria</taxon>
        <taxon>Pseudomonadati</taxon>
        <taxon>Pseudomonadota</taxon>
        <taxon>Gammaproteobacteria</taxon>
        <taxon>Pseudomonadales</taxon>
        <taxon>Pseudomonadaceae</taxon>
        <taxon>Pseudomonas</taxon>
    </lineage>
</organism>
<gene>
    <name evidence="4" type="ORF">TUM18999_28440</name>
    <name evidence="5" type="ORF">TUM20286_17400</name>
</gene>
<feature type="chain" id="PRO_5026921532" evidence="2">
    <location>
        <begin position="23"/>
        <end position="399"/>
    </location>
</feature>
<dbReference type="Pfam" id="PF04909">
    <property type="entry name" value="Amidohydro_2"/>
    <property type="match status" value="1"/>
</dbReference>
<name>A0A6J4E411_9PSED</name>
<dbReference type="InterPro" id="IPR032466">
    <property type="entry name" value="Metal_Hydrolase"/>
</dbReference>
<dbReference type="EMBL" id="BQKM01000003">
    <property type="protein sequence ID" value="GJN51988.1"/>
    <property type="molecule type" value="Genomic_DNA"/>
</dbReference>
<keyword evidence="4" id="KW-0378">Hydrolase</keyword>
<dbReference type="Proteomes" id="UP000509383">
    <property type="component" value="Chromosome"/>
</dbReference>
<evidence type="ECO:0000313" key="4">
    <source>
        <dbReference type="EMBL" id="BCG24653.1"/>
    </source>
</evidence>
<reference evidence="4 6" key="1">
    <citation type="submission" date="2020-05" db="EMBL/GenBank/DDBJ databases">
        <title>Characterization of novel class B3 metallo-beta-lactamase from novel Pseudomonas species.</title>
        <authorList>
            <person name="Yamada K."/>
            <person name="Aoki K."/>
            <person name="Ishii Y."/>
        </authorList>
    </citation>
    <scope>NUCLEOTIDE SEQUENCE [LARGE SCALE GENOMIC DNA]</scope>
    <source>
        <strain evidence="4 6">TUM18999</strain>
        <strain evidence="5 7">TUM20286</strain>
    </source>
</reference>
<dbReference type="KEGG" id="ptw:TUM18999_28440"/>
<dbReference type="RefSeq" id="WP_228723595.1">
    <property type="nucleotide sequence ID" value="NZ_AP023189.1"/>
</dbReference>
<evidence type="ECO:0000313" key="5">
    <source>
        <dbReference type="EMBL" id="GJN51988.1"/>
    </source>
</evidence>
<dbReference type="PANTHER" id="PTHR21240">
    <property type="entry name" value="2-AMINO-3-CARBOXYLMUCONATE-6-SEMIALDEHYDE DECARBOXYLASE"/>
    <property type="match status" value="1"/>
</dbReference>
<dbReference type="PROSITE" id="PS51318">
    <property type="entry name" value="TAT"/>
    <property type="match status" value="1"/>
</dbReference>
<accession>A0A6J4E411</accession>
<evidence type="ECO:0000313" key="6">
    <source>
        <dbReference type="Proteomes" id="UP000509383"/>
    </source>
</evidence>
<dbReference type="PANTHER" id="PTHR21240:SF28">
    <property type="entry name" value="ISO-OROTATE DECARBOXYLASE (EUROFUNG)"/>
    <property type="match status" value="1"/>
</dbReference>
<dbReference type="InterPro" id="IPR006680">
    <property type="entry name" value="Amidohydro-rel"/>
</dbReference>
<feature type="domain" description="Amidohydrolase-related" evidence="3">
    <location>
        <begin position="52"/>
        <end position="345"/>
    </location>
</feature>
<protein>
    <submittedName>
        <fullName evidence="4">Amidohydrolase</fullName>
    </submittedName>
</protein>
<keyword evidence="2" id="KW-0732">Signal</keyword>
<evidence type="ECO:0000256" key="1">
    <source>
        <dbReference type="ARBA" id="ARBA00023239"/>
    </source>
</evidence>
<dbReference type="AlphaFoldDB" id="A0A6J4E411"/>